<dbReference type="InterPro" id="IPR013154">
    <property type="entry name" value="ADH-like_N"/>
</dbReference>
<dbReference type="InterPro" id="IPR013149">
    <property type="entry name" value="ADH-like_C"/>
</dbReference>
<evidence type="ECO:0000313" key="2">
    <source>
        <dbReference type="EMBL" id="AIZ16066.1"/>
    </source>
</evidence>
<dbReference type="Proteomes" id="UP000030636">
    <property type="component" value="Chromosome"/>
</dbReference>
<dbReference type="RefSeq" id="WP_022857802.1">
    <property type="nucleotide sequence ID" value="NZ_CP007457.1"/>
</dbReference>
<dbReference type="PANTHER" id="PTHR45033:SF3">
    <property type="entry name" value="DEHYDROGENASE, PUTATIVE (AFU_ORTHOLOGUE AFUA_2G13270)-RELATED"/>
    <property type="match status" value="1"/>
</dbReference>
<reference evidence="2 3" key="1">
    <citation type="journal article" date="2015" name="Genome Announc.">
        <title>Bifidobacterium pseudolongum Strain PV8-2, Isolated from a Stool Sample of an Anemic Kenyan Infant.</title>
        <authorList>
            <person name="Vazquez-Gutierrez P."/>
            <person name="Lacroix C."/>
            <person name="Chassard C."/>
            <person name="Klumpp J."/>
            <person name="Stevens M.J."/>
            <person name="Jans C."/>
        </authorList>
    </citation>
    <scope>NUCLEOTIDE SEQUENCE [LARGE SCALE GENOMIC DNA]</scope>
    <source>
        <strain evidence="2 3">PV8-2</strain>
    </source>
</reference>
<keyword evidence="3" id="KW-1185">Reference proteome</keyword>
<proteinExistence type="predicted"/>
<dbReference type="OrthoDB" id="9787435at2"/>
<organism evidence="2 3">
    <name type="scientific">Bifidobacterium pseudolongum PV8-2</name>
    <dbReference type="NCBI Taxonomy" id="1447715"/>
    <lineage>
        <taxon>Bacteria</taxon>
        <taxon>Bacillati</taxon>
        <taxon>Actinomycetota</taxon>
        <taxon>Actinomycetes</taxon>
        <taxon>Bifidobacteriales</taxon>
        <taxon>Bifidobacteriaceae</taxon>
        <taxon>Bifidobacterium</taxon>
    </lineage>
</organism>
<dbReference type="GO" id="GO:0016491">
    <property type="term" value="F:oxidoreductase activity"/>
    <property type="evidence" value="ECO:0007669"/>
    <property type="project" value="InterPro"/>
</dbReference>
<dbReference type="SUPFAM" id="SSF50129">
    <property type="entry name" value="GroES-like"/>
    <property type="match status" value="1"/>
</dbReference>
<dbReference type="STRING" id="1447715.AH67_03270"/>
<evidence type="ECO:0000259" key="1">
    <source>
        <dbReference type="SMART" id="SM00829"/>
    </source>
</evidence>
<accession>A0A0A7I7Q9</accession>
<dbReference type="SUPFAM" id="SSF51735">
    <property type="entry name" value="NAD(P)-binding Rossmann-fold domains"/>
    <property type="match status" value="1"/>
</dbReference>
<dbReference type="Pfam" id="PF00107">
    <property type="entry name" value="ADH_zinc_N"/>
    <property type="match status" value="1"/>
</dbReference>
<dbReference type="KEGG" id="bpsp:AH67_03270"/>
<dbReference type="AlphaFoldDB" id="A0A0A7I7Q9"/>
<dbReference type="EMBL" id="CP007457">
    <property type="protein sequence ID" value="AIZ16066.1"/>
    <property type="molecule type" value="Genomic_DNA"/>
</dbReference>
<dbReference type="PANTHER" id="PTHR45033">
    <property type="match status" value="1"/>
</dbReference>
<dbReference type="HOGENOM" id="CLU_026673_3_4_11"/>
<dbReference type="Pfam" id="PF08240">
    <property type="entry name" value="ADH_N"/>
    <property type="match status" value="1"/>
</dbReference>
<dbReference type="InterPro" id="IPR020843">
    <property type="entry name" value="ER"/>
</dbReference>
<sequence length="333" mass="34114">MQAVYAASVNASDPLAALEVGDVPPMELPAGWARIAVHATTVNHHDIWSLKGVGLSAAQTPMILGTDVCGVLPEEPVGATGLHAGSEVVAYTVVGSDGAGVLPGERRSILSECYPGTMATATQVPAANLFAKPANLSAEEAAALGTSWLTAYSMLFSREHGAQVQPGDSVLIQGAGGGVSTAATMLAHAAGLEVFVTSRSAAKRGRAAALGAHATFEPGVRLPHKVDAVLDSVGSATWSHSIKSVRPGGTVVTCGATSGDQPGAELTRVFFQDIRIQGNTMGSREDFARLLRFVEHADLHPPIDAVYAAADARAAFGRVIAGDVFGKVALTFA</sequence>
<dbReference type="InterPro" id="IPR036291">
    <property type="entry name" value="NAD(P)-bd_dom_sf"/>
</dbReference>
<dbReference type="SMART" id="SM00829">
    <property type="entry name" value="PKS_ER"/>
    <property type="match status" value="1"/>
</dbReference>
<dbReference type="InterPro" id="IPR052711">
    <property type="entry name" value="Zinc_ADH-like"/>
</dbReference>
<feature type="domain" description="Enoyl reductase (ER)" evidence="1">
    <location>
        <begin position="13"/>
        <end position="330"/>
    </location>
</feature>
<dbReference type="InterPro" id="IPR011032">
    <property type="entry name" value="GroES-like_sf"/>
</dbReference>
<protein>
    <submittedName>
        <fullName evidence="2">Molecular chaperone GroES</fullName>
    </submittedName>
</protein>
<gene>
    <name evidence="2" type="ORF">AH67_03270</name>
</gene>
<name>A0A0A7I7Q9_9BIFI</name>
<dbReference type="Gene3D" id="3.90.180.10">
    <property type="entry name" value="Medium-chain alcohol dehydrogenases, catalytic domain"/>
    <property type="match status" value="1"/>
</dbReference>
<evidence type="ECO:0000313" key="3">
    <source>
        <dbReference type="Proteomes" id="UP000030636"/>
    </source>
</evidence>